<dbReference type="Gene3D" id="3.30.160.20">
    <property type="match status" value="1"/>
</dbReference>
<keyword evidence="5 9" id="KW-0689">Ribosomal protein</keyword>
<dbReference type="InterPro" id="IPR013810">
    <property type="entry name" value="Ribosomal_uS5_N"/>
</dbReference>
<dbReference type="EMBL" id="LT622865">
    <property type="protein sequence ID" value="SCW21812.1"/>
    <property type="molecule type" value="Genomic_DNA"/>
</dbReference>
<dbReference type="InterPro" id="IPR005712">
    <property type="entry name" value="Ribosomal_uS5_bac-type"/>
</dbReference>
<keyword evidence="4 9" id="KW-0694">RNA-binding</keyword>
<evidence type="ECO:0000256" key="10">
    <source>
        <dbReference type="RuleBase" id="RU003823"/>
    </source>
</evidence>
<dbReference type="FunFam" id="3.30.160.20:FF:000001">
    <property type="entry name" value="30S ribosomal protein S5"/>
    <property type="match status" value="1"/>
</dbReference>
<proteinExistence type="inferred from homology"/>
<evidence type="ECO:0000256" key="8">
    <source>
        <dbReference type="ARBA" id="ARBA00035156"/>
    </source>
</evidence>
<dbReference type="RefSeq" id="YP_009313558.1">
    <property type="nucleotide sequence ID" value="NC_031657.1"/>
</dbReference>
<sequence length="176" mass="18823">MTKNKKRTSKIKEQDNPWLERVVQVRRVTKVVKGGKKLSFRAILVIGDEKGQVGVGIGKASDVIGAVKKAVADAKKQIISIPITKFQSIPHPIHGIYGAAKVIIKPSAQGSGVIAGGSVRTVLELAGIKNILAKQLGSSNPLNNARAALNALSNVKTFHTIAEERNISLETLYSKL</sequence>
<evidence type="ECO:0000259" key="11">
    <source>
        <dbReference type="PROSITE" id="PS50881"/>
    </source>
</evidence>
<dbReference type="GO" id="GO:0015935">
    <property type="term" value="C:small ribosomal subunit"/>
    <property type="evidence" value="ECO:0007669"/>
    <property type="project" value="InterPro"/>
</dbReference>
<dbReference type="Gene3D" id="3.30.230.10">
    <property type="match status" value="1"/>
</dbReference>
<evidence type="ECO:0000256" key="5">
    <source>
        <dbReference type="ARBA" id="ARBA00022980"/>
    </source>
</evidence>
<gene>
    <name evidence="9 12" type="primary">rps5</name>
    <name evidence="12" type="ORF">JFC0074_178</name>
</gene>
<dbReference type="GO" id="GO:0006412">
    <property type="term" value="P:translation"/>
    <property type="evidence" value="ECO:0007669"/>
    <property type="project" value="UniProtKB-UniRule"/>
</dbReference>
<keyword evidence="6 9" id="KW-0687">Ribonucleoprotein</keyword>
<evidence type="ECO:0000256" key="1">
    <source>
        <dbReference type="ARBA" id="ARBA00002524"/>
    </source>
</evidence>
<feature type="domain" description="S5 DRBM" evidence="11">
    <location>
        <begin position="18"/>
        <end position="81"/>
    </location>
</feature>
<comment type="subcellular location">
    <subcellularLocation>
        <location evidence="9">Plastid</location>
        <location evidence="9">Chloroplast</location>
    </subcellularLocation>
</comment>
<comment type="function">
    <text evidence="1 9">With S4 and S12 plays an important role in translational accuracy.</text>
</comment>
<evidence type="ECO:0000256" key="9">
    <source>
        <dbReference type="HAMAP-Rule" id="MF_01307"/>
    </source>
</evidence>
<dbReference type="InterPro" id="IPR018192">
    <property type="entry name" value="Ribosomal_uS5_N_CS"/>
</dbReference>
<geneLocation type="chloroplast" evidence="12"/>
<keyword evidence="12" id="KW-0150">Chloroplast</keyword>
<reference evidence="12" key="1">
    <citation type="submission" date="2016-10" db="EMBL/GenBank/DDBJ databases">
        <title>Chloroplast genomes as a tool to resolve red algal phylogenies: a case study in the Nemaliales.</title>
        <authorList>
            <person name="Costa J.F."/>
            <person name="Lin S.M."/>
            <person name="Macaya E.C."/>
            <person name="Fernandez-Garcia C."/>
            <person name="Verbruggen H."/>
        </authorList>
    </citation>
    <scope>NUCLEOTIDE SEQUENCE</scope>
    <source>
        <strain evidence="12">JFC0074</strain>
    </source>
</reference>
<dbReference type="Pfam" id="PF03719">
    <property type="entry name" value="Ribosomal_S5_C"/>
    <property type="match status" value="1"/>
</dbReference>
<dbReference type="FunFam" id="3.30.230.10:FF:000002">
    <property type="entry name" value="30S ribosomal protein S5"/>
    <property type="match status" value="1"/>
</dbReference>
<dbReference type="PROSITE" id="PS50881">
    <property type="entry name" value="S5_DSRBD"/>
    <property type="match status" value="1"/>
</dbReference>
<dbReference type="Pfam" id="PF00333">
    <property type="entry name" value="Ribosomal_S5"/>
    <property type="match status" value="1"/>
</dbReference>
<dbReference type="GO" id="GO:0009507">
    <property type="term" value="C:chloroplast"/>
    <property type="evidence" value="ECO:0007669"/>
    <property type="project" value="UniProtKB-SubCell"/>
</dbReference>
<dbReference type="GO" id="GO:0019843">
    <property type="term" value="F:rRNA binding"/>
    <property type="evidence" value="ECO:0007669"/>
    <property type="project" value="UniProtKB-UniRule"/>
</dbReference>
<evidence type="ECO:0000256" key="3">
    <source>
        <dbReference type="ARBA" id="ARBA00022730"/>
    </source>
</evidence>
<organism evidence="12">
    <name type="scientific">Galaxaura rugosa</name>
    <dbReference type="NCBI Taxonomy" id="268570"/>
    <lineage>
        <taxon>Eukaryota</taxon>
        <taxon>Rhodophyta</taxon>
        <taxon>Florideophyceae</taxon>
        <taxon>Nemaliophycidae</taxon>
        <taxon>Nemaliales</taxon>
        <taxon>Galaxauraceae</taxon>
        <taxon>Galaxaura</taxon>
    </lineage>
</organism>
<dbReference type="GeneID" id="29998793"/>
<keyword evidence="3 9" id="KW-0699">rRNA-binding</keyword>
<dbReference type="PANTHER" id="PTHR48277">
    <property type="entry name" value="MITOCHONDRIAL RIBOSOMAL PROTEIN S5"/>
    <property type="match status" value="1"/>
</dbReference>
<evidence type="ECO:0000256" key="4">
    <source>
        <dbReference type="ARBA" id="ARBA00022884"/>
    </source>
</evidence>
<keyword evidence="12" id="KW-0934">Plastid</keyword>
<dbReference type="PROSITE" id="PS00585">
    <property type="entry name" value="RIBOSOMAL_S5"/>
    <property type="match status" value="1"/>
</dbReference>
<comment type="similarity">
    <text evidence="2 9 10">Belongs to the universal ribosomal protein uS5 family.</text>
</comment>
<accession>A0A1G4NT02</accession>
<evidence type="ECO:0000256" key="2">
    <source>
        <dbReference type="ARBA" id="ARBA00008945"/>
    </source>
</evidence>
<evidence type="ECO:0000256" key="6">
    <source>
        <dbReference type="ARBA" id="ARBA00023274"/>
    </source>
</evidence>
<name>A0A1G4NT02_9FLOR</name>
<dbReference type="AlphaFoldDB" id="A0A1G4NT02"/>
<dbReference type="InterPro" id="IPR005324">
    <property type="entry name" value="Ribosomal_uS5_C"/>
</dbReference>
<dbReference type="HAMAP" id="MF_01307_B">
    <property type="entry name" value="Ribosomal_uS5_B"/>
    <property type="match status" value="1"/>
</dbReference>
<dbReference type="SUPFAM" id="SSF54768">
    <property type="entry name" value="dsRNA-binding domain-like"/>
    <property type="match status" value="1"/>
</dbReference>
<dbReference type="NCBIfam" id="TIGR01021">
    <property type="entry name" value="rpsE_bact"/>
    <property type="match status" value="1"/>
</dbReference>
<dbReference type="GO" id="GO:0042254">
    <property type="term" value="P:ribosome biogenesis"/>
    <property type="evidence" value="ECO:0007669"/>
    <property type="project" value="UniProtKB-ARBA"/>
</dbReference>
<dbReference type="SUPFAM" id="SSF54211">
    <property type="entry name" value="Ribosomal protein S5 domain 2-like"/>
    <property type="match status" value="1"/>
</dbReference>
<dbReference type="GO" id="GO:0003735">
    <property type="term" value="F:structural constituent of ribosome"/>
    <property type="evidence" value="ECO:0007669"/>
    <property type="project" value="UniProtKB-UniRule"/>
</dbReference>
<evidence type="ECO:0000256" key="7">
    <source>
        <dbReference type="ARBA" id="ARBA00025844"/>
    </source>
</evidence>
<evidence type="ECO:0000313" key="12">
    <source>
        <dbReference type="EMBL" id="SCW21812.1"/>
    </source>
</evidence>
<comment type="domain">
    <text evidence="9">The N-terminal domain interacts with the head of the 30S subunit; the C-terminal domain interacts with the body and contacts protein S4. The interaction surface between S4 and S5 is involved in control of translational fidelity.</text>
</comment>
<dbReference type="InterPro" id="IPR020568">
    <property type="entry name" value="Ribosomal_Su5_D2-typ_SF"/>
</dbReference>
<protein>
    <recommendedName>
        <fullName evidence="8 9">Small ribosomal subunit protein uS5c</fullName>
    </recommendedName>
</protein>
<comment type="subunit">
    <text evidence="7 9">Part of the 30S ribosomal subunit. Contacts protein S4.</text>
</comment>
<dbReference type="InterPro" id="IPR000851">
    <property type="entry name" value="Ribosomal_uS5"/>
</dbReference>
<dbReference type="PANTHER" id="PTHR48277:SF1">
    <property type="entry name" value="MITOCHONDRIAL RIBOSOMAL PROTEIN S5"/>
    <property type="match status" value="1"/>
</dbReference>
<reference evidence="12" key="2">
    <citation type="submission" date="2016-10" db="EMBL/GenBank/DDBJ databases">
        <authorList>
            <person name="de Groot N.N."/>
        </authorList>
    </citation>
    <scope>NUCLEOTIDE SEQUENCE</scope>
    <source>
        <strain evidence="12">JFC0074</strain>
    </source>
</reference>
<dbReference type="InterPro" id="IPR014721">
    <property type="entry name" value="Ribsml_uS5_D2-typ_fold_subgr"/>
</dbReference>